<dbReference type="EMBL" id="KV907497">
    <property type="protein sequence ID" value="OOF97598.1"/>
    <property type="molecule type" value="Genomic_DNA"/>
</dbReference>
<dbReference type="InterPro" id="IPR051609">
    <property type="entry name" value="NmrA/Isoflavone_reductase-like"/>
</dbReference>
<evidence type="ECO:0000313" key="4">
    <source>
        <dbReference type="EMBL" id="OOF97598.1"/>
    </source>
</evidence>
<dbReference type="OrthoDB" id="419598at2759"/>
<dbReference type="GO" id="GO:0016491">
    <property type="term" value="F:oxidoreductase activity"/>
    <property type="evidence" value="ECO:0007669"/>
    <property type="project" value="UniProtKB-KW"/>
</dbReference>
<protein>
    <recommendedName>
        <fullName evidence="3">NmrA-like domain-containing protein</fullName>
    </recommendedName>
</protein>
<evidence type="ECO:0000256" key="1">
    <source>
        <dbReference type="ARBA" id="ARBA00022857"/>
    </source>
</evidence>
<dbReference type="AlphaFoldDB" id="A0A1R3RT00"/>
<dbReference type="Proteomes" id="UP000188318">
    <property type="component" value="Unassembled WGS sequence"/>
</dbReference>
<name>A0A1R3RT00_ASPC5</name>
<dbReference type="Gene3D" id="3.90.25.10">
    <property type="entry name" value="UDP-galactose 4-epimerase, domain 1"/>
    <property type="match status" value="1"/>
</dbReference>
<dbReference type="CDD" id="cd05259">
    <property type="entry name" value="PCBER_SDR_a"/>
    <property type="match status" value="1"/>
</dbReference>
<dbReference type="InterPro" id="IPR008030">
    <property type="entry name" value="NmrA-like"/>
</dbReference>
<sequence>MIQSVLLLGATGQTGNSILNGLLEYGSYEVTAWVRPSSRNTAKVEALAERGVKIIAAEVTAPVEELTIVLRDFDIVISAIDAVSMHLQRNLIVAAKQAGVKRFVPCAFISVCPPGGVLDMRDEKEVIYQEIRKLHLPYTIIDVGVWHQVFFPTLPSGRADYASVFVPNTTIHAGGNAPTLLTDLRDIGPFVARIIADPRTLNQSVFTWSDLMSENEIFAMMEEMSGETITRTYMSAEDIEAAIARVKEAIRKDPNNLPVALALVPLQYNLSRTVRGDNQPEYAKYLGYLDSRDLYPDFEPRSFKSFVSEVLEGKAERAYNNNSSVFEQLKKGMMEMGVTL</sequence>
<organism evidence="4 5">
    <name type="scientific">Aspergillus carbonarius (strain ITEM 5010)</name>
    <dbReference type="NCBI Taxonomy" id="602072"/>
    <lineage>
        <taxon>Eukaryota</taxon>
        <taxon>Fungi</taxon>
        <taxon>Dikarya</taxon>
        <taxon>Ascomycota</taxon>
        <taxon>Pezizomycotina</taxon>
        <taxon>Eurotiomycetes</taxon>
        <taxon>Eurotiomycetidae</taxon>
        <taxon>Eurotiales</taxon>
        <taxon>Aspergillaceae</taxon>
        <taxon>Aspergillus</taxon>
        <taxon>Aspergillus subgen. Circumdati</taxon>
    </lineage>
</organism>
<dbReference type="SUPFAM" id="SSF51735">
    <property type="entry name" value="NAD(P)-binding Rossmann-fold domains"/>
    <property type="match status" value="1"/>
</dbReference>
<accession>A0A1R3RT00</accession>
<proteinExistence type="predicted"/>
<keyword evidence="1" id="KW-0521">NADP</keyword>
<dbReference type="STRING" id="602072.A0A1R3RT00"/>
<dbReference type="Pfam" id="PF05368">
    <property type="entry name" value="NmrA"/>
    <property type="match status" value="1"/>
</dbReference>
<evidence type="ECO:0000313" key="5">
    <source>
        <dbReference type="Proteomes" id="UP000188318"/>
    </source>
</evidence>
<dbReference type="PANTHER" id="PTHR47706">
    <property type="entry name" value="NMRA-LIKE FAMILY PROTEIN"/>
    <property type="match status" value="1"/>
</dbReference>
<dbReference type="OMA" id="QPELMKH"/>
<dbReference type="InterPro" id="IPR036291">
    <property type="entry name" value="NAD(P)-bd_dom_sf"/>
</dbReference>
<feature type="domain" description="NmrA-like" evidence="3">
    <location>
        <begin position="3"/>
        <end position="243"/>
    </location>
</feature>
<keyword evidence="5" id="KW-1185">Reference proteome</keyword>
<dbReference type="VEuPathDB" id="FungiDB:ASPCADRAFT_4206"/>
<dbReference type="InterPro" id="IPR045312">
    <property type="entry name" value="PCBER-like"/>
</dbReference>
<gene>
    <name evidence="4" type="ORF">ASPCADRAFT_4206</name>
</gene>
<evidence type="ECO:0000259" key="3">
    <source>
        <dbReference type="Pfam" id="PF05368"/>
    </source>
</evidence>
<dbReference type="Gene3D" id="3.40.50.720">
    <property type="entry name" value="NAD(P)-binding Rossmann-like Domain"/>
    <property type="match status" value="1"/>
</dbReference>
<dbReference type="PANTHER" id="PTHR47706:SF6">
    <property type="entry name" value="NMRA-LIKE FAMILY PROTEIN (AFU_ORTHOLOGUE AFUA_6G00280)"/>
    <property type="match status" value="1"/>
</dbReference>
<keyword evidence="2" id="KW-0560">Oxidoreductase</keyword>
<evidence type="ECO:0000256" key="2">
    <source>
        <dbReference type="ARBA" id="ARBA00023002"/>
    </source>
</evidence>
<reference evidence="5" key="1">
    <citation type="journal article" date="2017" name="Genome Biol.">
        <title>Comparative genomics reveals high biological diversity and specific adaptations in the industrially and medically important fungal genus Aspergillus.</title>
        <authorList>
            <person name="de Vries R.P."/>
            <person name="Riley R."/>
            <person name="Wiebenga A."/>
            <person name="Aguilar-Osorio G."/>
            <person name="Amillis S."/>
            <person name="Uchima C.A."/>
            <person name="Anderluh G."/>
            <person name="Asadollahi M."/>
            <person name="Askin M."/>
            <person name="Barry K."/>
            <person name="Battaglia E."/>
            <person name="Bayram O."/>
            <person name="Benocci T."/>
            <person name="Braus-Stromeyer S.A."/>
            <person name="Caldana C."/>
            <person name="Canovas D."/>
            <person name="Cerqueira G.C."/>
            <person name="Chen F."/>
            <person name="Chen W."/>
            <person name="Choi C."/>
            <person name="Clum A."/>
            <person name="Dos Santos R.A."/>
            <person name="Damasio A.R."/>
            <person name="Diallinas G."/>
            <person name="Emri T."/>
            <person name="Fekete E."/>
            <person name="Flipphi M."/>
            <person name="Freyberg S."/>
            <person name="Gallo A."/>
            <person name="Gournas C."/>
            <person name="Habgood R."/>
            <person name="Hainaut M."/>
            <person name="Harispe M.L."/>
            <person name="Henrissat B."/>
            <person name="Hilden K.S."/>
            <person name="Hope R."/>
            <person name="Hossain A."/>
            <person name="Karabika E."/>
            <person name="Karaffa L."/>
            <person name="Karanyi Z."/>
            <person name="Krasevec N."/>
            <person name="Kuo A."/>
            <person name="Kusch H."/>
            <person name="LaButti K."/>
            <person name="Lagendijk E.L."/>
            <person name="Lapidus A."/>
            <person name="Levasseur A."/>
            <person name="Lindquist E."/>
            <person name="Lipzen A."/>
            <person name="Logrieco A.F."/>
            <person name="MacCabe A."/>
            <person name="Maekelae M.R."/>
            <person name="Malavazi I."/>
            <person name="Melin P."/>
            <person name="Meyer V."/>
            <person name="Mielnichuk N."/>
            <person name="Miskei M."/>
            <person name="Molnar A.P."/>
            <person name="Mule G."/>
            <person name="Ngan C.Y."/>
            <person name="Orejas M."/>
            <person name="Orosz E."/>
            <person name="Ouedraogo J.P."/>
            <person name="Overkamp K.M."/>
            <person name="Park H.-S."/>
            <person name="Perrone G."/>
            <person name="Piumi F."/>
            <person name="Punt P.J."/>
            <person name="Ram A.F."/>
            <person name="Ramon A."/>
            <person name="Rauscher S."/>
            <person name="Record E."/>
            <person name="Riano-Pachon D.M."/>
            <person name="Robert V."/>
            <person name="Roehrig J."/>
            <person name="Ruller R."/>
            <person name="Salamov A."/>
            <person name="Salih N.S."/>
            <person name="Samson R.A."/>
            <person name="Sandor E."/>
            <person name="Sanguinetti M."/>
            <person name="Schuetze T."/>
            <person name="Sepcic K."/>
            <person name="Shelest E."/>
            <person name="Sherlock G."/>
            <person name="Sophianopoulou V."/>
            <person name="Squina F.M."/>
            <person name="Sun H."/>
            <person name="Susca A."/>
            <person name="Todd R.B."/>
            <person name="Tsang A."/>
            <person name="Unkles S.E."/>
            <person name="van de Wiele N."/>
            <person name="van Rossen-Uffink D."/>
            <person name="Oliveira J.V."/>
            <person name="Vesth T.C."/>
            <person name="Visser J."/>
            <person name="Yu J.-H."/>
            <person name="Zhou M."/>
            <person name="Andersen M.R."/>
            <person name="Archer D.B."/>
            <person name="Baker S.E."/>
            <person name="Benoit I."/>
            <person name="Brakhage A.A."/>
            <person name="Braus G.H."/>
            <person name="Fischer R."/>
            <person name="Frisvad J.C."/>
            <person name="Goldman G.H."/>
            <person name="Houbraken J."/>
            <person name="Oakley B."/>
            <person name="Pocsi I."/>
            <person name="Scazzocchio C."/>
            <person name="Seiboth B."/>
            <person name="vanKuyk P.A."/>
            <person name="Wortman J."/>
            <person name="Dyer P.S."/>
            <person name="Grigoriev I.V."/>
        </authorList>
    </citation>
    <scope>NUCLEOTIDE SEQUENCE [LARGE SCALE GENOMIC DNA]</scope>
    <source>
        <strain evidence="5">ITEM 5010</strain>
    </source>
</reference>